<comment type="caution">
    <text evidence="2">The sequence shown here is derived from an EMBL/GenBank/DDBJ whole genome shotgun (WGS) entry which is preliminary data.</text>
</comment>
<sequence>MGFILGIVVVVVAILAWFMFAGSDAGDGVDDVNVTVEGASDPVESTGEAVEGSVEGATD</sequence>
<accession>A0A2T7G1A1</accession>
<gene>
    <name evidence="2" type="ORF">DC363_01345</name>
</gene>
<dbReference type="EMBL" id="QCYG01000001">
    <property type="protein sequence ID" value="PVA08170.1"/>
    <property type="molecule type" value="Genomic_DNA"/>
</dbReference>
<dbReference type="Proteomes" id="UP000244817">
    <property type="component" value="Unassembled WGS sequence"/>
</dbReference>
<keyword evidence="3" id="KW-1185">Reference proteome</keyword>
<evidence type="ECO:0000313" key="2">
    <source>
        <dbReference type="EMBL" id="PVA08170.1"/>
    </source>
</evidence>
<reference evidence="2 3" key="1">
    <citation type="submission" date="2018-04" db="EMBL/GenBank/DDBJ databases">
        <title>Pelagivirga bohaiensis gen. nov., sp. nov., a bacterium isolated from the Bohai Sea.</title>
        <authorList>
            <person name="Ji X."/>
        </authorList>
    </citation>
    <scope>NUCLEOTIDE SEQUENCE [LARGE SCALE GENOMIC DNA]</scope>
    <source>
        <strain evidence="2 3">BH-SD16</strain>
    </source>
</reference>
<dbReference type="AlphaFoldDB" id="A0A2T7G1A1"/>
<evidence type="ECO:0000256" key="1">
    <source>
        <dbReference type="SAM" id="MobiDB-lite"/>
    </source>
</evidence>
<organism evidence="2 3">
    <name type="scientific">Thalassorhabdomicrobium marinisediminis</name>
    <dbReference type="NCBI Taxonomy" id="2170577"/>
    <lineage>
        <taxon>Bacteria</taxon>
        <taxon>Pseudomonadati</taxon>
        <taxon>Pseudomonadota</taxon>
        <taxon>Alphaproteobacteria</taxon>
        <taxon>Rhodobacterales</taxon>
        <taxon>Paracoccaceae</taxon>
        <taxon>Thalassorhabdomicrobium</taxon>
    </lineage>
</organism>
<protein>
    <submittedName>
        <fullName evidence="2">Uncharacterized protein</fullName>
    </submittedName>
</protein>
<proteinExistence type="predicted"/>
<evidence type="ECO:0000313" key="3">
    <source>
        <dbReference type="Proteomes" id="UP000244817"/>
    </source>
</evidence>
<name>A0A2T7G1A1_9RHOB</name>
<feature type="region of interest" description="Disordered" evidence="1">
    <location>
        <begin position="38"/>
        <end position="59"/>
    </location>
</feature>